<keyword evidence="5 8" id="KW-1133">Transmembrane helix</keyword>
<evidence type="ECO:0000256" key="5">
    <source>
        <dbReference type="ARBA" id="ARBA00022989"/>
    </source>
</evidence>
<comment type="caution">
    <text evidence="9">The sequence shown here is derived from an EMBL/GenBank/DDBJ whole genome shotgun (WGS) entry which is preliminary data.</text>
</comment>
<keyword evidence="3" id="KW-1003">Cell membrane</keyword>
<feature type="compositionally biased region" description="Basic and acidic residues" evidence="7">
    <location>
        <begin position="264"/>
        <end position="290"/>
    </location>
</feature>
<feature type="region of interest" description="Disordered" evidence="7">
    <location>
        <begin position="246"/>
        <end position="294"/>
    </location>
</feature>
<feature type="transmembrane region" description="Helical" evidence="8">
    <location>
        <begin position="47"/>
        <end position="73"/>
    </location>
</feature>
<dbReference type="AlphaFoldDB" id="A0A2W1NC75"/>
<comment type="similarity">
    <text evidence="2">Belongs to the UPF0718 family.</text>
</comment>
<proteinExistence type="inferred from homology"/>
<feature type="transmembrane region" description="Helical" evidence="8">
    <location>
        <begin position="364"/>
        <end position="385"/>
    </location>
</feature>
<dbReference type="InterPro" id="IPR005524">
    <property type="entry name" value="DUF318"/>
</dbReference>
<dbReference type="PANTHER" id="PTHR34184:SF4">
    <property type="entry name" value="UPF0718 PROTEIN YCGR"/>
    <property type="match status" value="1"/>
</dbReference>
<gene>
    <name evidence="9" type="ORF">CBW46_007765</name>
</gene>
<feature type="transmembrane region" description="Helical" evidence="8">
    <location>
        <begin position="342"/>
        <end position="358"/>
    </location>
</feature>
<feature type="transmembrane region" description="Helical" evidence="8">
    <location>
        <begin position="405"/>
        <end position="424"/>
    </location>
</feature>
<name>A0A2W1NC75_PAEXE</name>
<feature type="transmembrane region" description="Helical" evidence="8">
    <location>
        <begin position="12"/>
        <end position="27"/>
    </location>
</feature>
<evidence type="ECO:0000313" key="10">
    <source>
        <dbReference type="Proteomes" id="UP000214746"/>
    </source>
</evidence>
<dbReference type="PANTHER" id="PTHR34184">
    <property type="entry name" value="UPF0718 PROTEIN YCGR"/>
    <property type="match status" value="1"/>
</dbReference>
<feature type="transmembrane region" description="Helical" evidence="8">
    <location>
        <begin position="85"/>
        <end position="111"/>
    </location>
</feature>
<dbReference type="InterPro" id="IPR052923">
    <property type="entry name" value="UPF0718"/>
</dbReference>
<keyword evidence="6 8" id="KW-0472">Membrane</keyword>
<evidence type="ECO:0000313" key="9">
    <source>
        <dbReference type="EMBL" id="PZE21260.1"/>
    </source>
</evidence>
<organism evidence="9 10">
    <name type="scientific">Paenibacillus xerothermodurans</name>
    <dbReference type="NCBI Taxonomy" id="1977292"/>
    <lineage>
        <taxon>Bacteria</taxon>
        <taxon>Bacillati</taxon>
        <taxon>Bacillota</taxon>
        <taxon>Bacilli</taxon>
        <taxon>Bacillales</taxon>
        <taxon>Paenibacillaceae</taxon>
        <taxon>Paenibacillus</taxon>
    </lineage>
</organism>
<evidence type="ECO:0000256" key="6">
    <source>
        <dbReference type="ARBA" id="ARBA00023136"/>
    </source>
</evidence>
<protein>
    <submittedName>
        <fullName evidence="9">Permease</fullName>
    </submittedName>
</protein>
<evidence type="ECO:0000256" key="2">
    <source>
        <dbReference type="ARBA" id="ARBA00006386"/>
    </source>
</evidence>
<evidence type="ECO:0000256" key="4">
    <source>
        <dbReference type="ARBA" id="ARBA00022692"/>
    </source>
</evidence>
<feature type="transmembrane region" description="Helical" evidence="8">
    <location>
        <begin position="123"/>
        <end position="146"/>
    </location>
</feature>
<comment type="subcellular location">
    <subcellularLocation>
        <location evidence="1">Cell membrane</location>
        <topology evidence="1">Multi-pass membrane protein</topology>
    </subcellularLocation>
</comment>
<evidence type="ECO:0000256" key="3">
    <source>
        <dbReference type="ARBA" id="ARBA00022475"/>
    </source>
</evidence>
<reference evidence="9" key="1">
    <citation type="submission" date="2018-06" db="EMBL/GenBank/DDBJ databases">
        <title>Paenibacillus xerothermodurans sp. nov. an extremely dry heat resistant spore forming bacterium isolated from the soil of Cape Canaveral, Florida.</title>
        <authorList>
            <person name="Seuylemezian A."/>
            <person name="Kaur N."/>
            <person name="Patil P."/>
            <person name="Patil P."/>
            <person name="Mayilraj S."/>
            <person name="Vaishampayan P."/>
        </authorList>
    </citation>
    <scope>NUCLEOTIDE SEQUENCE [LARGE SCALE GENOMIC DNA]</scope>
    <source>
        <strain evidence="9">ATCC 27380</strain>
    </source>
</reference>
<dbReference type="OrthoDB" id="9810876at2"/>
<keyword evidence="4 8" id="KW-0812">Transmembrane</keyword>
<dbReference type="GO" id="GO:0005886">
    <property type="term" value="C:plasma membrane"/>
    <property type="evidence" value="ECO:0007669"/>
    <property type="project" value="UniProtKB-SubCell"/>
</dbReference>
<feature type="transmembrane region" description="Helical" evidence="8">
    <location>
        <begin position="158"/>
        <end position="175"/>
    </location>
</feature>
<keyword evidence="10" id="KW-1185">Reference proteome</keyword>
<feature type="compositionally biased region" description="Basic residues" evidence="7">
    <location>
        <begin position="251"/>
        <end position="263"/>
    </location>
</feature>
<evidence type="ECO:0000256" key="1">
    <source>
        <dbReference type="ARBA" id="ARBA00004651"/>
    </source>
</evidence>
<dbReference type="EMBL" id="NHRJ02000003">
    <property type="protein sequence ID" value="PZE21260.1"/>
    <property type="molecule type" value="Genomic_DNA"/>
</dbReference>
<accession>A0A2W1NC75</accession>
<dbReference type="Pfam" id="PF03773">
    <property type="entry name" value="ArsP_1"/>
    <property type="match status" value="1"/>
</dbReference>
<evidence type="ECO:0000256" key="8">
    <source>
        <dbReference type="SAM" id="Phobius"/>
    </source>
</evidence>
<dbReference type="Proteomes" id="UP000214746">
    <property type="component" value="Unassembled WGS sequence"/>
</dbReference>
<sequence>MRQTVERVSTNLLAVICLVLLFMIFTQKQPPDLSFFNSPDVQSFKTLFLSIILEAFPFILLGVLVSAVLQIFVSEQTIRRLVPKNPVLGILFACSVGLIFPLCECGMIPVIRRLMLKGMPVHVAAVLILAGPIINPVVYVSTFMAFPSRPEIAYSRMGLAFLVSLIIGLIVYRFVKINPLREARSSSHTYTFHAHAIGSHSHIHHTAPHWHDERQPFEQASYLDEKLHGRTHVNEQGHHHRVLNTREHRSHEHRGHDHHGHYQRGHDRSSHDHHGHDHHERDHHGHDHSSRSGLAGRLSGVLSHASDEFFDMGKYLMLGALITAVIQTLISREDLVSIAQGEVASHLFMMAFAFILSLCSTSDAFVAASFGTTFAAGSLLTFLVFGPMLDIKSVLMMLSAFRTRLVITLCVLIAVVVFTCSLLFEQLSFV</sequence>
<evidence type="ECO:0000256" key="7">
    <source>
        <dbReference type="SAM" id="MobiDB-lite"/>
    </source>
</evidence>